<dbReference type="InterPro" id="IPR019734">
    <property type="entry name" value="TPR_rpt"/>
</dbReference>
<dbReference type="Proteomes" id="UP000647241">
    <property type="component" value="Unassembled WGS sequence"/>
</dbReference>
<evidence type="ECO:0000256" key="2">
    <source>
        <dbReference type="SAM" id="SignalP"/>
    </source>
</evidence>
<dbReference type="GO" id="GO:0006493">
    <property type="term" value="P:protein O-linked glycosylation"/>
    <property type="evidence" value="ECO:0007669"/>
    <property type="project" value="TreeGrafter"/>
</dbReference>
<dbReference type="AlphaFoldDB" id="A0A917HD19"/>
<evidence type="ECO:0000313" key="3">
    <source>
        <dbReference type="EMBL" id="GGG74074.1"/>
    </source>
</evidence>
<feature type="repeat" description="TPR" evidence="1">
    <location>
        <begin position="206"/>
        <end position="239"/>
    </location>
</feature>
<name>A0A917HD19_9BACT</name>
<reference evidence="3" key="2">
    <citation type="submission" date="2020-09" db="EMBL/GenBank/DDBJ databases">
        <authorList>
            <person name="Sun Q."/>
            <person name="Zhou Y."/>
        </authorList>
    </citation>
    <scope>NUCLEOTIDE SEQUENCE</scope>
    <source>
        <strain evidence="3">CGMCC 1.12997</strain>
    </source>
</reference>
<accession>A0A917HD19</accession>
<gene>
    <name evidence="3" type="ORF">GCM10011585_15830</name>
</gene>
<dbReference type="Pfam" id="PF13181">
    <property type="entry name" value="TPR_8"/>
    <property type="match status" value="1"/>
</dbReference>
<evidence type="ECO:0000256" key="1">
    <source>
        <dbReference type="PROSITE-ProRule" id="PRU00339"/>
    </source>
</evidence>
<keyword evidence="2" id="KW-0732">Signal</keyword>
<dbReference type="PANTHER" id="PTHR44998:SF1">
    <property type="entry name" value="UDP-N-ACETYLGLUCOSAMINE--PEPTIDE N-ACETYLGLUCOSAMINYLTRANSFERASE 110 KDA SUBUNIT"/>
    <property type="match status" value="1"/>
</dbReference>
<dbReference type="InterPro" id="IPR011990">
    <property type="entry name" value="TPR-like_helical_dom_sf"/>
</dbReference>
<keyword evidence="4" id="KW-1185">Reference proteome</keyword>
<keyword evidence="1" id="KW-0802">TPR repeat</keyword>
<feature type="signal peptide" evidence="2">
    <location>
        <begin position="1"/>
        <end position="26"/>
    </location>
</feature>
<dbReference type="PROSITE" id="PS50005">
    <property type="entry name" value="TPR"/>
    <property type="match status" value="1"/>
</dbReference>
<dbReference type="PANTHER" id="PTHR44998">
    <property type="match status" value="1"/>
</dbReference>
<dbReference type="GO" id="GO:0016757">
    <property type="term" value="F:glycosyltransferase activity"/>
    <property type="evidence" value="ECO:0007669"/>
    <property type="project" value="TreeGrafter"/>
</dbReference>
<feature type="chain" id="PRO_5037196344" description="Tetratricopeptide repeat protein" evidence="2">
    <location>
        <begin position="27"/>
        <end position="323"/>
    </location>
</feature>
<evidence type="ECO:0000313" key="4">
    <source>
        <dbReference type="Proteomes" id="UP000647241"/>
    </source>
</evidence>
<dbReference type="Gene3D" id="1.25.40.10">
    <property type="entry name" value="Tetratricopeptide repeat domain"/>
    <property type="match status" value="2"/>
</dbReference>
<evidence type="ECO:0008006" key="5">
    <source>
        <dbReference type="Google" id="ProtNLM"/>
    </source>
</evidence>
<protein>
    <recommendedName>
        <fullName evidence="5">Tetratricopeptide repeat protein</fullName>
    </recommendedName>
</protein>
<organism evidence="3 4">
    <name type="scientific">Edaphobacter dinghuensis</name>
    <dbReference type="NCBI Taxonomy" id="1560005"/>
    <lineage>
        <taxon>Bacteria</taxon>
        <taxon>Pseudomonadati</taxon>
        <taxon>Acidobacteriota</taxon>
        <taxon>Terriglobia</taxon>
        <taxon>Terriglobales</taxon>
        <taxon>Acidobacteriaceae</taxon>
        <taxon>Edaphobacter</taxon>
    </lineage>
</organism>
<dbReference type="SUPFAM" id="SSF48452">
    <property type="entry name" value="TPR-like"/>
    <property type="match status" value="2"/>
</dbReference>
<sequence>MVFKTNLNYIRIAFLLVLLSGGRLLADDAQANALLQQGRVDEAHTLLQTMLSAQPGNALAHQLLCRVYYAQEMEDAAIQECELAASQDPSNSNTQMWLGRAYGMKASHANPLVAFGLARKVRYAFERAVQLDPENVQAMNDLGEFYVDAPAIVGGGLDKARALASRMQPQFSSQSHRLLALIASENKDMTTAEAEFQKAVLAGRTPSAYIDLGQFYQRQNQPDKALEALKAGIDADRRKDASLVDAASILTAMNRSPQTAESLLREYLSSPARSDDAPAFKVHVQLGNLLTHQGDPASAHREYAAAVALASNYAPARRSLQGS</sequence>
<comment type="caution">
    <text evidence="3">The sequence shown here is derived from an EMBL/GenBank/DDBJ whole genome shotgun (WGS) entry which is preliminary data.</text>
</comment>
<dbReference type="EMBL" id="BMGT01000002">
    <property type="protein sequence ID" value="GGG74074.1"/>
    <property type="molecule type" value="Genomic_DNA"/>
</dbReference>
<reference evidence="3" key="1">
    <citation type="journal article" date="2014" name="Int. J. Syst. Evol. Microbiol.">
        <title>Complete genome sequence of Corynebacterium casei LMG S-19264T (=DSM 44701T), isolated from a smear-ripened cheese.</title>
        <authorList>
            <consortium name="US DOE Joint Genome Institute (JGI-PGF)"/>
            <person name="Walter F."/>
            <person name="Albersmeier A."/>
            <person name="Kalinowski J."/>
            <person name="Ruckert C."/>
        </authorList>
    </citation>
    <scope>NUCLEOTIDE SEQUENCE</scope>
    <source>
        <strain evidence="3">CGMCC 1.12997</strain>
    </source>
</reference>
<proteinExistence type="predicted"/>
<dbReference type="Pfam" id="PF14559">
    <property type="entry name" value="TPR_19"/>
    <property type="match status" value="1"/>
</dbReference>
<dbReference type="SMART" id="SM00028">
    <property type="entry name" value="TPR"/>
    <property type="match status" value="3"/>
</dbReference>
<dbReference type="RefSeq" id="WP_188553632.1">
    <property type="nucleotide sequence ID" value="NZ_BMGT01000002.1"/>
</dbReference>